<dbReference type="SMART" id="SM01003">
    <property type="entry name" value="AlaDh_PNT_N"/>
    <property type="match status" value="1"/>
</dbReference>
<proteinExistence type="predicted"/>
<dbReference type="InterPro" id="IPR008143">
    <property type="entry name" value="Ala_DH/PNT_CS2"/>
</dbReference>
<dbReference type="GO" id="GO:0008750">
    <property type="term" value="F:proton-translocating NAD(P)+ transhydrogenase activity"/>
    <property type="evidence" value="ECO:0007669"/>
    <property type="project" value="UniProtKB-EC"/>
</dbReference>
<dbReference type="Pfam" id="PF01262">
    <property type="entry name" value="AlaDh_PNT_C"/>
    <property type="match status" value="1"/>
</dbReference>
<evidence type="ECO:0000256" key="1">
    <source>
        <dbReference type="ARBA" id="ARBA00012943"/>
    </source>
</evidence>
<dbReference type="GO" id="GO:0016491">
    <property type="term" value="F:oxidoreductase activity"/>
    <property type="evidence" value="ECO:0007669"/>
    <property type="project" value="InterPro"/>
</dbReference>
<dbReference type="EMBL" id="UINC01069463">
    <property type="protein sequence ID" value="SVC02856.1"/>
    <property type="molecule type" value="Genomic_DNA"/>
</dbReference>
<dbReference type="GO" id="GO:0006740">
    <property type="term" value="P:NADPH regeneration"/>
    <property type="evidence" value="ECO:0007669"/>
    <property type="project" value="TreeGrafter"/>
</dbReference>
<feature type="domain" description="Alanine dehydrogenase/pyridine nucleotide transhydrogenase NAD(H)-binding" evidence="7">
    <location>
        <begin position="146"/>
        <end position="253"/>
    </location>
</feature>
<evidence type="ECO:0000256" key="6">
    <source>
        <dbReference type="ARBA" id="ARBA00048202"/>
    </source>
</evidence>
<dbReference type="Pfam" id="PF05222">
    <property type="entry name" value="AlaDh_PNT_N"/>
    <property type="match status" value="1"/>
</dbReference>
<feature type="non-terminal residue" evidence="9">
    <location>
        <position position="253"/>
    </location>
</feature>
<dbReference type="SUPFAM" id="SSF51735">
    <property type="entry name" value="NAD(P)-binding Rossmann-fold domains"/>
    <property type="match status" value="1"/>
</dbReference>
<name>A0A382ITB1_9ZZZZ</name>
<dbReference type="PROSITE" id="PS00837">
    <property type="entry name" value="ALADH_PNT_2"/>
    <property type="match status" value="1"/>
</dbReference>
<evidence type="ECO:0000256" key="4">
    <source>
        <dbReference type="ARBA" id="ARBA00022967"/>
    </source>
</evidence>
<evidence type="ECO:0000313" key="9">
    <source>
        <dbReference type="EMBL" id="SVC02856.1"/>
    </source>
</evidence>
<gene>
    <name evidence="9" type="ORF">METZ01_LOCUS255710</name>
</gene>
<evidence type="ECO:0000256" key="2">
    <source>
        <dbReference type="ARBA" id="ARBA00022741"/>
    </source>
</evidence>
<keyword evidence="3" id="KW-0521">NADP</keyword>
<dbReference type="PANTHER" id="PTHR10160:SF19">
    <property type="entry name" value="PROTON-TRANSLOCATING NAD(P)(+) TRANSHYDROGENASE"/>
    <property type="match status" value="1"/>
</dbReference>
<feature type="domain" description="Alanine dehydrogenase/pyridine nucleotide transhydrogenase N-terminal" evidence="8">
    <location>
        <begin position="4"/>
        <end position="137"/>
    </location>
</feature>
<evidence type="ECO:0000256" key="3">
    <source>
        <dbReference type="ARBA" id="ARBA00022857"/>
    </source>
</evidence>
<dbReference type="InterPro" id="IPR007886">
    <property type="entry name" value="AlaDH/PNT_N"/>
</dbReference>
<dbReference type="InterPro" id="IPR036291">
    <property type="entry name" value="NAD(P)-bd_dom_sf"/>
</dbReference>
<keyword evidence="5" id="KW-0520">NAD</keyword>
<keyword evidence="4" id="KW-1278">Translocase</keyword>
<dbReference type="PANTHER" id="PTHR10160">
    <property type="entry name" value="NAD(P) TRANSHYDROGENASE"/>
    <property type="match status" value="1"/>
</dbReference>
<dbReference type="AlphaFoldDB" id="A0A382ITB1"/>
<dbReference type="SMART" id="SM01002">
    <property type="entry name" value="AlaDh_PNT_C"/>
    <property type="match status" value="1"/>
</dbReference>
<dbReference type="InterPro" id="IPR007698">
    <property type="entry name" value="AlaDH/PNT_NAD(H)-bd"/>
</dbReference>
<accession>A0A382ITB1</accession>
<dbReference type="GO" id="GO:0050661">
    <property type="term" value="F:NADP binding"/>
    <property type="evidence" value="ECO:0007669"/>
    <property type="project" value="TreeGrafter"/>
</dbReference>
<evidence type="ECO:0000259" key="8">
    <source>
        <dbReference type="SMART" id="SM01003"/>
    </source>
</evidence>
<protein>
    <recommendedName>
        <fullName evidence="1">proton-translocating NAD(P)(+) transhydrogenase</fullName>
        <ecNumber evidence="1">7.1.1.1</ecNumber>
    </recommendedName>
</protein>
<dbReference type="GO" id="GO:0005886">
    <property type="term" value="C:plasma membrane"/>
    <property type="evidence" value="ECO:0007669"/>
    <property type="project" value="TreeGrafter"/>
</dbReference>
<dbReference type="SUPFAM" id="SSF52283">
    <property type="entry name" value="Formate/glycerate dehydrogenase catalytic domain-like"/>
    <property type="match status" value="1"/>
</dbReference>
<keyword evidence="2" id="KW-0547">Nucleotide-binding</keyword>
<reference evidence="9" key="1">
    <citation type="submission" date="2018-05" db="EMBL/GenBank/DDBJ databases">
        <authorList>
            <person name="Lanie J.A."/>
            <person name="Ng W.-L."/>
            <person name="Kazmierczak K.M."/>
            <person name="Andrzejewski T.M."/>
            <person name="Davidsen T.M."/>
            <person name="Wayne K.J."/>
            <person name="Tettelin H."/>
            <person name="Glass J.I."/>
            <person name="Rusch D."/>
            <person name="Podicherti R."/>
            <person name="Tsui H.-C.T."/>
            <person name="Winkler M.E."/>
        </authorList>
    </citation>
    <scope>NUCLEOTIDE SEQUENCE</scope>
</reference>
<comment type="catalytic activity">
    <reaction evidence="6">
        <text>NAD(+) + NADPH + H(+)(in) = NADH + NADP(+) + H(+)(out)</text>
        <dbReference type="Rhea" id="RHEA:47992"/>
        <dbReference type="ChEBI" id="CHEBI:15378"/>
        <dbReference type="ChEBI" id="CHEBI:57540"/>
        <dbReference type="ChEBI" id="CHEBI:57783"/>
        <dbReference type="ChEBI" id="CHEBI:57945"/>
        <dbReference type="ChEBI" id="CHEBI:58349"/>
        <dbReference type="EC" id="7.1.1.1"/>
    </reaction>
</comment>
<organism evidence="9">
    <name type="scientific">marine metagenome</name>
    <dbReference type="NCBI Taxonomy" id="408172"/>
    <lineage>
        <taxon>unclassified sequences</taxon>
        <taxon>metagenomes</taxon>
        <taxon>ecological metagenomes</taxon>
    </lineage>
</organism>
<dbReference type="EC" id="7.1.1.1" evidence="1"/>
<evidence type="ECO:0000256" key="5">
    <source>
        <dbReference type="ARBA" id="ARBA00023027"/>
    </source>
</evidence>
<sequence>MQISIIKEISSREQRVAASPESVKLLLRLGVDVLIEKGAGVLSGFVDESFQSAGAKIVNRSECLNANVCLCVQMPSKEDIDKMNDNTILVGILNPYENKNSFSDLIHNKITACCMELIPRISRAQSMDVLSSQANLSGYRSVIDAAEQFGKAFPMMMTAAGRVNPAKVMVLGVGVAGLQAIATAKRLGAVVSATDVRIATKEQVESLGAKFIMVEDEESQNAETSGGYAKEMSEEYKKKQSQLIAETISKQDI</sequence>
<dbReference type="Gene3D" id="3.40.50.720">
    <property type="entry name" value="NAD(P)-binding Rossmann-like Domain"/>
    <property type="match status" value="2"/>
</dbReference>
<evidence type="ECO:0000259" key="7">
    <source>
        <dbReference type="SMART" id="SM01002"/>
    </source>
</evidence>